<reference evidence="2" key="1">
    <citation type="submission" date="2021-07" db="EMBL/GenBank/DDBJ databases">
        <authorList>
            <person name="Durling M."/>
        </authorList>
    </citation>
    <scope>NUCLEOTIDE SEQUENCE</scope>
</reference>
<evidence type="ECO:0008006" key="4">
    <source>
        <dbReference type="Google" id="ProtNLM"/>
    </source>
</evidence>
<accession>A0A9N9LDF2</accession>
<dbReference type="InterPro" id="IPR024653">
    <property type="entry name" value="Peptidase_M10/M27/M57"/>
</dbReference>
<dbReference type="OrthoDB" id="406838at2759"/>
<dbReference type="EMBL" id="CAJVRM010000013">
    <property type="protein sequence ID" value="CAG8971170.1"/>
    <property type="molecule type" value="Genomic_DNA"/>
</dbReference>
<dbReference type="Gene3D" id="3.40.390.10">
    <property type="entry name" value="Collagenase (Catalytic Domain)"/>
    <property type="match status" value="1"/>
</dbReference>
<dbReference type="GO" id="GO:0008237">
    <property type="term" value="F:metallopeptidase activity"/>
    <property type="evidence" value="ECO:0007669"/>
    <property type="project" value="InterPro"/>
</dbReference>
<dbReference type="AlphaFoldDB" id="A0A9N9LDF2"/>
<proteinExistence type="predicted"/>
<name>A0A9N9LDF2_9HELO</name>
<dbReference type="Proteomes" id="UP000701801">
    <property type="component" value="Unassembled WGS sequence"/>
</dbReference>
<evidence type="ECO:0000256" key="1">
    <source>
        <dbReference type="SAM" id="MobiDB-lite"/>
    </source>
</evidence>
<gene>
    <name evidence="2" type="ORF">HYALB_00010170</name>
</gene>
<organism evidence="2 3">
    <name type="scientific">Hymenoscyphus albidus</name>
    <dbReference type="NCBI Taxonomy" id="595503"/>
    <lineage>
        <taxon>Eukaryota</taxon>
        <taxon>Fungi</taxon>
        <taxon>Dikarya</taxon>
        <taxon>Ascomycota</taxon>
        <taxon>Pezizomycotina</taxon>
        <taxon>Leotiomycetes</taxon>
        <taxon>Helotiales</taxon>
        <taxon>Helotiaceae</taxon>
        <taxon>Hymenoscyphus</taxon>
    </lineage>
</organism>
<feature type="region of interest" description="Disordered" evidence="1">
    <location>
        <begin position="253"/>
        <end position="295"/>
    </location>
</feature>
<sequence length="295" mass="33626">MTPQTSQQTSPSCLSETDSALCIVVGNPNPCNKEIPRWKPGIYIPYTVDRSSFLAITGAQAKYAEATFKQAVKQWNESKIGVTFDFVEEENDAVFTLIYGGEHNNVFAKAFFPSNQDLNRILVYSVALRPEYIMWLEWVFLHELGHVLGLRHEFALKSEKGGVRFPGEEGADGQVGNTPTAPRSVMEYYHRSESATQHPIPGVQPNLMDYPEGKLPLKDIEETRRFYKLESGTTYENRPIVDYNPQKAQVYQPTAIRKATKDAEEGIDRQREKAERDKAWLQKHGKERRKPKDVD</sequence>
<dbReference type="Pfam" id="PF12388">
    <property type="entry name" value="Peptidase_M57"/>
    <property type="match status" value="1"/>
</dbReference>
<evidence type="ECO:0000313" key="2">
    <source>
        <dbReference type="EMBL" id="CAG8971170.1"/>
    </source>
</evidence>
<keyword evidence="3" id="KW-1185">Reference proteome</keyword>
<evidence type="ECO:0000313" key="3">
    <source>
        <dbReference type="Proteomes" id="UP000701801"/>
    </source>
</evidence>
<dbReference type="InterPro" id="IPR024079">
    <property type="entry name" value="MetalloPept_cat_dom_sf"/>
</dbReference>
<feature type="compositionally biased region" description="Basic and acidic residues" evidence="1">
    <location>
        <begin position="259"/>
        <end position="280"/>
    </location>
</feature>
<dbReference type="SUPFAM" id="SSF55486">
    <property type="entry name" value="Metalloproteases ('zincins'), catalytic domain"/>
    <property type="match status" value="1"/>
</dbReference>
<protein>
    <recommendedName>
        <fullName evidence="4">Peptidase metallopeptidase domain-containing protein</fullName>
    </recommendedName>
</protein>
<comment type="caution">
    <text evidence="2">The sequence shown here is derived from an EMBL/GenBank/DDBJ whole genome shotgun (WGS) entry which is preliminary data.</text>
</comment>